<dbReference type="AlphaFoldDB" id="A0A517QTD6"/>
<name>A0A517QTD6_9PLAN</name>
<gene>
    <name evidence="3" type="ORF">Mal48_41720</name>
</gene>
<evidence type="ECO:0008006" key="5">
    <source>
        <dbReference type="Google" id="ProtNLM"/>
    </source>
</evidence>
<dbReference type="Proteomes" id="UP000315724">
    <property type="component" value="Chromosome"/>
</dbReference>
<proteinExistence type="predicted"/>
<feature type="chain" id="PRO_5021969303" description="Stigma-specific protein, Stig1" evidence="2">
    <location>
        <begin position="28"/>
        <end position="299"/>
    </location>
</feature>
<feature type="region of interest" description="Disordered" evidence="1">
    <location>
        <begin position="249"/>
        <end position="299"/>
    </location>
</feature>
<feature type="compositionally biased region" description="Pro residues" evidence="1">
    <location>
        <begin position="267"/>
        <end position="277"/>
    </location>
</feature>
<dbReference type="RefSeq" id="WP_145203580.1">
    <property type="nucleotide sequence ID" value="NZ_CP036267.1"/>
</dbReference>
<feature type="signal peptide" evidence="2">
    <location>
        <begin position="1"/>
        <end position="27"/>
    </location>
</feature>
<accession>A0A517QTD6</accession>
<dbReference type="EMBL" id="CP036267">
    <property type="protein sequence ID" value="QDT34899.1"/>
    <property type="molecule type" value="Genomic_DNA"/>
</dbReference>
<dbReference type="OrthoDB" id="215810at2"/>
<evidence type="ECO:0000313" key="4">
    <source>
        <dbReference type="Proteomes" id="UP000315724"/>
    </source>
</evidence>
<keyword evidence="4" id="KW-1185">Reference proteome</keyword>
<evidence type="ECO:0000256" key="2">
    <source>
        <dbReference type="SAM" id="SignalP"/>
    </source>
</evidence>
<feature type="compositionally biased region" description="Basic and acidic residues" evidence="1">
    <location>
        <begin position="278"/>
        <end position="287"/>
    </location>
</feature>
<protein>
    <recommendedName>
        <fullName evidence="5">Stigma-specific protein, Stig1</fullName>
    </recommendedName>
</protein>
<keyword evidence="2" id="KW-0732">Signal</keyword>
<sequence precursor="true">MVRSKILRSKLLAVAGMLCLITGVASAQELDETGVVHITDSPAVAAQNGLLQTNCDKTAGAGFGNSAGCQQGNCQQGNCQHGNCQNCPNGMCQNGYGGYGCRPYGRCPLGAICPIGGAGCNGCNSCCGKLSCSARKILAWLDPCSGVCSYAPSHGFMIPGKQPYFRQPVSYQHNYPAKWTGGHPSGYHGHRPAVYTPTDTTQLGYYYQKVPTWVPVPGMIPPAPRPQDWHRFGPTANAAPYCPVESVQEIQGEPTPTDANDADGLVPPTPPAAPAPPKEIDKVDLERSATNPNLLPIVE</sequence>
<dbReference type="KEGG" id="tpol:Mal48_41720"/>
<reference evidence="3 4" key="1">
    <citation type="submission" date="2019-02" db="EMBL/GenBank/DDBJ databases">
        <title>Deep-cultivation of Planctomycetes and their phenomic and genomic characterization uncovers novel biology.</title>
        <authorList>
            <person name="Wiegand S."/>
            <person name="Jogler M."/>
            <person name="Boedeker C."/>
            <person name="Pinto D."/>
            <person name="Vollmers J."/>
            <person name="Rivas-Marin E."/>
            <person name="Kohn T."/>
            <person name="Peeters S.H."/>
            <person name="Heuer A."/>
            <person name="Rast P."/>
            <person name="Oberbeckmann S."/>
            <person name="Bunk B."/>
            <person name="Jeske O."/>
            <person name="Meyerdierks A."/>
            <person name="Storesund J.E."/>
            <person name="Kallscheuer N."/>
            <person name="Luecker S."/>
            <person name="Lage O.M."/>
            <person name="Pohl T."/>
            <person name="Merkel B.J."/>
            <person name="Hornburger P."/>
            <person name="Mueller R.-W."/>
            <person name="Bruemmer F."/>
            <person name="Labrenz M."/>
            <person name="Spormann A.M."/>
            <person name="Op den Camp H."/>
            <person name="Overmann J."/>
            <person name="Amann R."/>
            <person name="Jetten M.S.M."/>
            <person name="Mascher T."/>
            <person name="Medema M.H."/>
            <person name="Devos D.P."/>
            <person name="Kaster A.-K."/>
            <person name="Ovreas L."/>
            <person name="Rohde M."/>
            <person name="Galperin M.Y."/>
            <person name="Jogler C."/>
        </authorList>
    </citation>
    <scope>NUCLEOTIDE SEQUENCE [LARGE SCALE GENOMIC DNA]</scope>
    <source>
        <strain evidence="3 4">Mal48</strain>
    </source>
</reference>
<evidence type="ECO:0000256" key="1">
    <source>
        <dbReference type="SAM" id="MobiDB-lite"/>
    </source>
</evidence>
<evidence type="ECO:0000313" key="3">
    <source>
        <dbReference type="EMBL" id="QDT34899.1"/>
    </source>
</evidence>
<organism evidence="3 4">
    <name type="scientific">Thalassoglobus polymorphus</name>
    <dbReference type="NCBI Taxonomy" id="2527994"/>
    <lineage>
        <taxon>Bacteria</taxon>
        <taxon>Pseudomonadati</taxon>
        <taxon>Planctomycetota</taxon>
        <taxon>Planctomycetia</taxon>
        <taxon>Planctomycetales</taxon>
        <taxon>Planctomycetaceae</taxon>
        <taxon>Thalassoglobus</taxon>
    </lineage>
</organism>